<comment type="caution">
    <text evidence="5">The sequence shown here is derived from an EMBL/GenBank/DDBJ whole genome shotgun (WGS) entry which is preliminary data.</text>
</comment>
<keyword evidence="2" id="KW-0378">Hydrolase</keyword>
<evidence type="ECO:0000313" key="5">
    <source>
        <dbReference type="EMBL" id="KAK4477323.1"/>
    </source>
</evidence>
<dbReference type="SUPFAM" id="SSF53474">
    <property type="entry name" value="alpha/beta-Hydrolases"/>
    <property type="match status" value="1"/>
</dbReference>
<evidence type="ECO:0000256" key="2">
    <source>
        <dbReference type="PIRNR" id="PIRNR000862"/>
    </source>
</evidence>
<reference evidence="5 6" key="1">
    <citation type="journal article" date="2023" name="bioRxiv">
        <title>Genome report: Whole genome sequence and annotation of Penstemon davidsonii.</title>
        <authorList>
            <person name="Ostevik K.L."/>
            <person name="Alabady M."/>
            <person name="Zhang M."/>
            <person name="Rausher M.D."/>
        </authorList>
    </citation>
    <scope>NUCLEOTIDE SEQUENCE [LARGE SCALE GENOMIC DNA]</scope>
    <source>
        <strain evidence="5">DNT005</strain>
        <tissue evidence="5">Whole leaf</tissue>
    </source>
</reference>
<organism evidence="5 6">
    <name type="scientific">Penstemon davidsonii</name>
    <dbReference type="NCBI Taxonomy" id="160366"/>
    <lineage>
        <taxon>Eukaryota</taxon>
        <taxon>Viridiplantae</taxon>
        <taxon>Streptophyta</taxon>
        <taxon>Embryophyta</taxon>
        <taxon>Tracheophyta</taxon>
        <taxon>Spermatophyta</taxon>
        <taxon>Magnoliopsida</taxon>
        <taxon>eudicotyledons</taxon>
        <taxon>Gunneridae</taxon>
        <taxon>Pentapetalae</taxon>
        <taxon>asterids</taxon>
        <taxon>lamiids</taxon>
        <taxon>Lamiales</taxon>
        <taxon>Plantaginaceae</taxon>
        <taxon>Cheloneae</taxon>
        <taxon>Penstemon</taxon>
    </lineage>
</organism>
<dbReference type="Proteomes" id="UP001291926">
    <property type="component" value="Unassembled WGS sequence"/>
</dbReference>
<dbReference type="InterPro" id="IPR029058">
    <property type="entry name" value="AB_hydrolase_fold"/>
</dbReference>
<protein>
    <recommendedName>
        <fullName evidence="2">Lipase</fullName>
    </recommendedName>
</protein>
<keyword evidence="2" id="KW-0442">Lipid degradation</keyword>
<evidence type="ECO:0000259" key="4">
    <source>
        <dbReference type="Pfam" id="PF04083"/>
    </source>
</evidence>
<proteinExistence type="inferred from homology"/>
<dbReference type="Pfam" id="PF04083">
    <property type="entry name" value="Abhydro_lipase"/>
    <property type="match status" value="1"/>
</dbReference>
<name>A0ABR0CM92_9LAMI</name>
<keyword evidence="6" id="KW-1185">Reference proteome</keyword>
<dbReference type="Gene3D" id="3.40.50.1820">
    <property type="entry name" value="alpha/beta hydrolase"/>
    <property type="match status" value="1"/>
</dbReference>
<keyword evidence="2" id="KW-0443">Lipid metabolism</keyword>
<evidence type="ECO:0000313" key="6">
    <source>
        <dbReference type="Proteomes" id="UP001291926"/>
    </source>
</evidence>
<dbReference type="PIRSF" id="PIRSF000862">
    <property type="entry name" value="Steryl_ester_lip"/>
    <property type="match status" value="1"/>
</dbReference>
<comment type="similarity">
    <text evidence="1 2">Belongs to the AB hydrolase superfamily. Lipase family.</text>
</comment>
<dbReference type="InterPro" id="IPR025483">
    <property type="entry name" value="Lipase_euk"/>
</dbReference>
<gene>
    <name evidence="5" type="ORF">RD792_016540</name>
</gene>
<dbReference type="EMBL" id="JAYDYQ010002688">
    <property type="protein sequence ID" value="KAK4477323.1"/>
    <property type="molecule type" value="Genomic_DNA"/>
</dbReference>
<feature type="region of interest" description="Disordered" evidence="3">
    <location>
        <begin position="1"/>
        <end position="38"/>
    </location>
</feature>
<evidence type="ECO:0000256" key="3">
    <source>
        <dbReference type="SAM" id="MobiDB-lite"/>
    </source>
</evidence>
<accession>A0ABR0CM92</accession>
<dbReference type="InterPro" id="IPR006693">
    <property type="entry name" value="AB_hydrolase_lipase"/>
</dbReference>
<sequence length="426" mass="47307">MPTPVDPGMRERRGETLSSPADGGGMEGGRGKTRQAGGGFLPAGKTRLSSQCHFLPNKASGEPVTRMYGICASAVTVHGYTCQEYDVTTDDGYILSVQRIPEGQAGGGGLNRPPVVLQHGLFVDGMTWLMNSPQQSLAMILADNGFDVWISNLRGTRHSRRHVFLHPLDPQFWDWTWDKLVTHDLQSVIEYVYSQTGQKIHYVGHSMGTLIALASLSEGLQIEKIKSAALLSPIAYLRHVTVPFSGVKGAPVITSIEFNPSGVEETNYLKIVCANPALNCFDFLTAFTGKNCCLDKSIIETYLDNEPQSTSTRNLDHFGQMTTSADVLTKYDFGGFNIFHYGQLQPPIYDLTKIPTDFPLFLSYGGQDKLSVPRDVITLLDKLKFHDKDKLQVQYIEEYAHMDFIIGVNAKDIVYNQVIQFFRSHN</sequence>
<dbReference type="PANTHER" id="PTHR11005">
    <property type="entry name" value="LYSOSOMAL ACID LIPASE-RELATED"/>
    <property type="match status" value="1"/>
</dbReference>
<feature type="domain" description="Partial AB-hydrolase lipase" evidence="4">
    <location>
        <begin position="75"/>
        <end position="131"/>
    </location>
</feature>
<evidence type="ECO:0000256" key="1">
    <source>
        <dbReference type="ARBA" id="ARBA00010701"/>
    </source>
</evidence>